<evidence type="ECO:0000313" key="1">
    <source>
        <dbReference type="EMBL" id="KAH8000054.1"/>
    </source>
</evidence>
<accession>A0ACB8F4I2</accession>
<evidence type="ECO:0000313" key="2">
    <source>
        <dbReference type="Proteomes" id="UP000827872"/>
    </source>
</evidence>
<sequence>MIVVSMLLLLDASGQPLQPAASLWKMVEDQVAPSERLEVKTILGDDVVERSLELHTEVQTLLEFYQEIQLDHSKLEGSPPQVAGSLLAAPPHLKELMREEIRLLLRGLQQKAFKEGRDQDCAIAKYSPHVVTFALKGDAGIGRPASGSTTFIQSLPSKAINDLGPFCNKLNITHFGEVAFRLRTLLEDECRALERCISHLQGQLEKACHQAAQLLETTHEPTMAELQEEKHAMERDLQLSQSQLSSTGSLKSKPFGSSGYQPQPSHLGGTAKGPDFRETPPASSSSPQNQMTSLCHQGQPWRSYLEKGPQRWLQQKELRQARKDKDIQLHSLMTAAPPTGSRFSSACEIAIAGVVPAFTPAPPPKPCPLQRFCPNTRLLRCKGPS</sequence>
<organism evidence="1 2">
    <name type="scientific">Sphaerodactylus townsendi</name>
    <dbReference type="NCBI Taxonomy" id="933632"/>
    <lineage>
        <taxon>Eukaryota</taxon>
        <taxon>Metazoa</taxon>
        <taxon>Chordata</taxon>
        <taxon>Craniata</taxon>
        <taxon>Vertebrata</taxon>
        <taxon>Euteleostomi</taxon>
        <taxon>Lepidosauria</taxon>
        <taxon>Squamata</taxon>
        <taxon>Bifurcata</taxon>
        <taxon>Gekkota</taxon>
        <taxon>Sphaerodactylidae</taxon>
        <taxon>Sphaerodactylus</taxon>
    </lineage>
</organism>
<dbReference type="Proteomes" id="UP000827872">
    <property type="component" value="Linkage Group LG05"/>
</dbReference>
<dbReference type="EMBL" id="CM037618">
    <property type="protein sequence ID" value="KAH8000054.1"/>
    <property type="molecule type" value="Genomic_DNA"/>
</dbReference>
<proteinExistence type="predicted"/>
<name>A0ACB8F4I2_9SAUR</name>
<reference evidence="1" key="1">
    <citation type="submission" date="2021-08" db="EMBL/GenBank/DDBJ databases">
        <title>The first chromosome-level gecko genome reveals the dynamic sex chromosomes of Neotropical dwarf geckos (Sphaerodactylidae: Sphaerodactylus).</title>
        <authorList>
            <person name="Pinto B.J."/>
            <person name="Keating S.E."/>
            <person name="Gamble T."/>
        </authorList>
    </citation>
    <scope>NUCLEOTIDE SEQUENCE</scope>
    <source>
        <strain evidence="1">TG3544</strain>
    </source>
</reference>
<comment type="caution">
    <text evidence="1">The sequence shown here is derived from an EMBL/GenBank/DDBJ whole genome shotgun (WGS) entry which is preliminary data.</text>
</comment>
<gene>
    <name evidence="1" type="ORF">K3G42_022047</name>
</gene>
<protein>
    <submittedName>
        <fullName evidence="1">Uncharacterized protein</fullName>
    </submittedName>
</protein>
<keyword evidence="2" id="KW-1185">Reference proteome</keyword>